<organism evidence="1 2">
    <name type="scientific">Fistulina hepatica ATCC 64428</name>
    <dbReference type="NCBI Taxonomy" id="1128425"/>
    <lineage>
        <taxon>Eukaryota</taxon>
        <taxon>Fungi</taxon>
        <taxon>Dikarya</taxon>
        <taxon>Basidiomycota</taxon>
        <taxon>Agaricomycotina</taxon>
        <taxon>Agaricomycetes</taxon>
        <taxon>Agaricomycetidae</taxon>
        <taxon>Agaricales</taxon>
        <taxon>Fistulinaceae</taxon>
        <taxon>Fistulina</taxon>
    </lineage>
</organism>
<dbReference type="AlphaFoldDB" id="A0A0D7A7S0"/>
<proteinExistence type="predicted"/>
<keyword evidence="2" id="KW-1185">Reference proteome</keyword>
<dbReference type="EMBL" id="KN882033">
    <property type="protein sequence ID" value="KIY46414.1"/>
    <property type="molecule type" value="Genomic_DNA"/>
</dbReference>
<evidence type="ECO:0000313" key="2">
    <source>
        <dbReference type="Proteomes" id="UP000054144"/>
    </source>
</evidence>
<sequence>MSIIARTWTLNARKMNAGEEGLKWNEGEKNITSERKVYKVQVVENRQEVGTPIIEMNNARRVGLAEHQNRKGGVAWDTRSATISCRRKNEGEDRMERSPTIKEEIRAEQMATISDAHAWFREDGAYTSGMTAARDRSAGSNAHMKRLQQ</sequence>
<gene>
    <name evidence="1" type="ORF">FISHEDRAFT_60383</name>
</gene>
<accession>A0A0D7A7S0</accession>
<protein>
    <submittedName>
        <fullName evidence="1">Uncharacterized protein</fullName>
    </submittedName>
</protein>
<evidence type="ECO:0000313" key="1">
    <source>
        <dbReference type="EMBL" id="KIY46414.1"/>
    </source>
</evidence>
<name>A0A0D7A7S0_9AGAR</name>
<reference evidence="1 2" key="1">
    <citation type="journal article" date="2015" name="Fungal Genet. Biol.">
        <title>Evolution of novel wood decay mechanisms in Agaricales revealed by the genome sequences of Fistulina hepatica and Cylindrobasidium torrendii.</title>
        <authorList>
            <person name="Floudas D."/>
            <person name="Held B.W."/>
            <person name="Riley R."/>
            <person name="Nagy L.G."/>
            <person name="Koehler G."/>
            <person name="Ransdell A.S."/>
            <person name="Younus H."/>
            <person name="Chow J."/>
            <person name="Chiniquy J."/>
            <person name="Lipzen A."/>
            <person name="Tritt A."/>
            <person name="Sun H."/>
            <person name="Haridas S."/>
            <person name="LaButti K."/>
            <person name="Ohm R.A."/>
            <person name="Kues U."/>
            <person name="Blanchette R.A."/>
            <person name="Grigoriev I.V."/>
            <person name="Minto R.E."/>
            <person name="Hibbett D.S."/>
        </authorList>
    </citation>
    <scope>NUCLEOTIDE SEQUENCE [LARGE SCALE GENOMIC DNA]</scope>
    <source>
        <strain evidence="1 2">ATCC 64428</strain>
    </source>
</reference>
<dbReference type="Proteomes" id="UP000054144">
    <property type="component" value="Unassembled WGS sequence"/>
</dbReference>